<accession>A0ABT6YNN9</accession>
<keyword evidence="1" id="KW-0812">Transmembrane</keyword>
<reference evidence="2 3" key="1">
    <citation type="submission" date="2023-05" db="EMBL/GenBank/DDBJ databases">
        <title>Novel species of genus Flectobacillus isolated from stream in China.</title>
        <authorList>
            <person name="Lu H."/>
        </authorList>
    </citation>
    <scope>NUCLEOTIDE SEQUENCE [LARGE SCALE GENOMIC DNA]</scope>
    <source>
        <strain evidence="2 3">DC10W</strain>
    </source>
</reference>
<keyword evidence="1" id="KW-1133">Transmembrane helix</keyword>
<evidence type="ECO:0000313" key="3">
    <source>
        <dbReference type="Proteomes" id="UP001236569"/>
    </source>
</evidence>
<dbReference type="Proteomes" id="UP001236569">
    <property type="component" value="Unassembled WGS sequence"/>
</dbReference>
<gene>
    <name evidence="2" type="ORF">QM480_12450</name>
</gene>
<evidence type="ECO:0000313" key="2">
    <source>
        <dbReference type="EMBL" id="MDI9865141.1"/>
    </source>
</evidence>
<dbReference type="EMBL" id="JASHID010000008">
    <property type="protein sequence ID" value="MDI9865141.1"/>
    <property type="molecule type" value="Genomic_DNA"/>
</dbReference>
<keyword evidence="3" id="KW-1185">Reference proteome</keyword>
<dbReference type="RefSeq" id="WP_283370189.1">
    <property type="nucleotide sequence ID" value="NZ_JASHID010000008.1"/>
</dbReference>
<feature type="transmembrane region" description="Helical" evidence="1">
    <location>
        <begin position="46"/>
        <end position="65"/>
    </location>
</feature>
<comment type="caution">
    <text evidence="2">The sequence shown here is derived from an EMBL/GenBank/DDBJ whole genome shotgun (WGS) entry which is preliminary data.</text>
</comment>
<evidence type="ECO:0000256" key="1">
    <source>
        <dbReference type="SAM" id="Phobius"/>
    </source>
</evidence>
<proteinExistence type="predicted"/>
<keyword evidence="1" id="KW-0472">Membrane</keyword>
<organism evidence="2 3">
    <name type="scientific">Flectobacillus longus</name>
    <dbReference type="NCBI Taxonomy" id="2984207"/>
    <lineage>
        <taxon>Bacteria</taxon>
        <taxon>Pseudomonadati</taxon>
        <taxon>Bacteroidota</taxon>
        <taxon>Cytophagia</taxon>
        <taxon>Cytophagales</taxon>
        <taxon>Flectobacillaceae</taxon>
        <taxon>Flectobacillus</taxon>
    </lineage>
</organism>
<protein>
    <submittedName>
        <fullName evidence="2">Outer membrane beta-barrel protein</fullName>
    </submittedName>
</protein>
<name>A0ABT6YNN9_9BACT</name>
<sequence length="461" mass="51163">MNASNNDIDPFEGFFHDKFNDFESEVDDVLWANIEPQLPLPSFSRLILWHLAAAVALLLLSFGLLPRFIASPNTEVSHVIIQNKETQGSKTLNTKSNQSFDKSISNTQGTEINPLNINIEASKEQKEEGLVKNEKANSFTEYSTTSPNIKIDEPVLNSNIGKRNTTKSAMVVSAKTLKRARKNANKKVIPSSLSTDEYDRIVRATQNTGDYLSTSEEALEPNLEILASKEPVDLSVKFNKARIKAQQRKPNRYFQPSKPVSLYFSAMPLVNYYTITPNGSDSKYVHSIQVDDDNSRIGVYLQAGLKFTLSDKLQLKTGISYTKSSQSISFKVRTDSLVVRSVDNQTADVAFEEQNKTYALSSHYLGTRVDLEYTFLKGDALSHHALVGIEGNTSLNGTAAGKINSFLNIGYGISRQIGDNAYLFIEPTMSIALNHQSDASALLLVRPNKIGFNIGLNFKIK</sequence>